<dbReference type="AlphaFoldDB" id="A0A4C1YJY7"/>
<evidence type="ECO:0000313" key="1">
    <source>
        <dbReference type="EMBL" id="GBP74939.1"/>
    </source>
</evidence>
<proteinExistence type="predicted"/>
<dbReference type="InterPro" id="IPR036397">
    <property type="entry name" value="RNaseH_sf"/>
</dbReference>
<reference evidence="1 2" key="1">
    <citation type="journal article" date="2019" name="Commun. Biol.">
        <title>The bagworm genome reveals a unique fibroin gene that provides high tensile strength.</title>
        <authorList>
            <person name="Kono N."/>
            <person name="Nakamura H."/>
            <person name="Ohtoshi R."/>
            <person name="Tomita M."/>
            <person name="Numata K."/>
            <person name="Arakawa K."/>
        </authorList>
    </citation>
    <scope>NUCLEOTIDE SEQUENCE [LARGE SCALE GENOMIC DNA]</scope>
</reference>
<comment type="caution">
    <text evidence="1">The sequence shown here is derived from an EMBL/GenBank/DDBJ whole genome shotgun (WGS) entry which is preliminary data.</text>
</comment>
<accession>A0A4C1YJY7</accession>
<dbReference type="Gene3D" id="3.30.420.10">
    <property type="entry name" value="Ribonuclease H-like superfamily/Ribonuclease H"/>
    <property type="match status" value="1"/>
</dbReference>
<protein>
    <recommendedName>
        <fullName evidence="3">Mariner Mos1 transposase</fullName>
    </recommendedName>
</protein>
<evidence type="ECO:0008006" key="3">
    <source>
        <dbReference type="Google" id="ProtNLM"/>
    </source>
</evidence>
<dbReference type="OrthoDB" id="10042427at2759"/>
<dbReference type="Proteomes" id="UP000299102">
    <property type="component" value="Unassembled WGS sequence"/>
</dbReference>
<sequence>MTMLLHVGRHNSVFGRSKDRMTGHPPYSSDLAPNDFYLFSRVKNKFVVNVFRAAETVDAFEMHVLEIPQSEWKKCYKNRSQCMQKCIDFHVGYFEKQ</sequence>
<gene>
    <name evidence="1" type="ORF">EVAR_54262_1</name>
</gene>
<name>A0A4C1YJY7_EUMVA</name>
<keyword evidence="2" id="KW-1185">Reference proteome</keyword>
<dbReference type="EMBL" id="BGZK01001229">
    <property type="protein sequence ID" value="GBP74939.1"/>
    <property type="molecule type" value="Genomic_DNA"/>
</dbReference>
<organism evidence="1 2">
    <name type="scientific">Eumeta variegata</name>
    <name type="common">Bagworm moth</name>
    <name type="synonym">Eumeta japonica</name>
    <dbReference type="NCBI Taxonomy" id="151549"/>
    <lineage>
        <taxon>Eukaryota</taxon>
        <taxon>Metazoa</taxon>
        <taxon>Ecdysozoa</taxon>
        <taxon>Arthropoda</taxon>
        <taxon>Hexapoda</taxon>
        <taxon>Insecta</taxon>
        <taxon>Pterygota</taxon>
        <taxon>Neoptera</taxon>
        <taxon>Endopterygota</taxon>
        <taxon>Lepidoptera</taxon>
        <taxon>Glossata</taxon>
        <taxon>Ditrysia</taxon>
        <taxon>Tineoidea</taxon>
        <taxon>Psychidae</taxon>
        <taxon>Oiketicinae</taxon>
        <taxon>Eumeta</taxon>
    </lineage>
</organism>
<dbReference type="GO" id="GO:0003676">
    <property type="term" value="F:nucleic acid binding"/>
    <property type="evidence" value="ECO:0007669"/>
    <property type="project" value="InterPro"/>
</dbReference>
<evidence type="ECO:0000313" key="2">
    <source>
        <dbReference type="Proteomes" id="UP000299102"/>
    </source>
</evidence>